<keyword evidence="1" id="KW-0732">Signal</keyword>
<organism evidence="2 3">
    <name type="scientific">Chimaeribacter arupi</name>
    <dbReference type="NCBI Taxonomy" id="2060066"/>
    <lineage>
        <taxon>Bacteria</taxon>
        <taxon>Pseudomonadati</taxon>
        <taxon>Pseudomonadota</taxon>
        <taxon>Gammaproteobacteria</taxon>
        <taxon>Enterobacterales</taxon>
        <taxon>Yersiniaceae</taxon>
        <taxon>Chimaeribacter</taxon>
    </lineage>
</organism>
<feature type="signal peptide" evidence="1">
    <location>
        <begin position="1"/>
        <end position="19"/>
    </location>
</feature>
<dbReference type="EMBL" id="PJZK01000002">
    <property type="protein sequence ID" value="PLR52605.1"/>
    <property type="molecule type" value="Genomic_DNA"/>
</dbReference>
<evidence type="ECO:0000256" key="1">
    <source>
        <dbReference type="SAM" id="SignalP"/>
    </source>
</evidence>
<dbReference type="AlphaFoldDB" id="A0A2N5ERX8"/>
<dbReference type="OrthoDB" id="6540211at2"/>
<comment type="caution">
    <text evidence="2">The sequence shown here is derived from an EMBL/GenBank/DDBJ whole genome shotgun (WGS) entry which is preliminary data.</text>
</comment>
<feature type="chain" id="PRO_5014762640" evidence="1">
    <location>
        <begin position="20"/>
        <end position="114"/>
    </location>
</feature>
<dbReference type="Proteomes" id="UP000234626">
    <property type="component" value="Unassembled WGS sequence"/>
</dbReference>
<evidence type="ECO:0000313" key="2">
    <source>
        <dbReference type="EMBL" id="PLR52605.1"/>
    </source>
</evidence>
<protein>
    <submittedName>
        <fullName evidence="2">Uncharacterized protein</fullName>
    </submittedName>
</protein>
<sequence length="114" mass="12226">MKKTLLFSALLAASAFAHAADDAHSHTGVYIDTLCEEVKADSGKGDSDHYLDQLKAHAGKGVSSSAMNKPEFQDDEAEDVVDAFMDLSEEQRSALAKDPAKCRADVLAELKKQG</sequence>
<keyword evidence="3" id="KW-1185">Reference proteome</keyword>
<name>A0A2N5ERX8_9GAMM</name>
<reference evidence="2 3" key="1">
    <citation type="submission" date="2017-12" db="EMBL/GenBank/DDBJ databases">
        <title>Characterization of six clinical isolates of Enterochimera gen. nov., a novel genus of the Yersiniaciae family and the three species Enterochimera arupensis sp. nov., Enterochimera coloradensis sp. nov, and Enterochimera californica sp. nov.</title>
        <authorList>
            <person name="Rossi A."/>
            <person name="Fisher M."/>
        </authorList>
    </citation>
    <scope>NUCLEOTIDE SEQUENCE [LARGE SCALE GENOMIC DNA]</scope>
    <source>
        <strain evidence="2 3">2016Iso1</strain>
    </source>
</reference>
<evidence type="ECO:0000313" key="3">
    <source>
        <dbReference type="Proteomes" id="UP000234626"/>
    </source>
</evidence>
<proteinExistence type="predicted"/>
<dbReference type="RefSeq" id="WP_072928623.1">
    <property type="nucleotide sequence ID" value="NZ_CP119395.1"/>
</dbReference>
<gene>
    <name evidence="2" type="ORF">CYR34_03610</name>
</gene>
<accession>A0A2N5ERX8</accession>